<feature type="coiled-coil region" evidence="1">
    <location>
        <begin position="2"/>
        <end position="36"/>
    </location>
</feature>
<reference evidence="2" key="1">
    <citation type="submission" date="2021-02" db="EMBL/GenBank/DDBJ databases">
        <authorList>
            <person name="Dougan E. K."/>
            <person name="Rhodes N."/>
            <person name="Thang M."/>
            <person name="Chan C."/>
        </authorList>
    </citation>
    <scope>NUCLEOTIDE SEQUENCE</scope>
</reference>
<comment type="caution">
    <text evidence="2">The sequence shown here is derived from an EMBL/GenBank/DDBJ whole genome shotgun (WGS) entry which is preliminary data.</text>
</comment>
<dbReference type="Proteomes" id="UP000649617">
    <property type="component" value="Unassembled WGS sequence"/>
</dbReference>
<evidence type="ECO:0000313" key="3">
    <source>
        <dbReference type="Proteomes" id="UP000649617"/>
    </source>
</evidence>
<sequence>ELAEHRVELAERQQQVSQLQQVLAESQAEVRKLSERVVPEPGDVAPLPALQRRLRKLEDADQTLARDVLVHLQDREHKIETLASTVALLRQTVDDLQPEK</sequence>
<keyword evidence="3" id="KW-1185">Reference proteome</keyword>
<evidence type="ECO:0000256" key="1">
    <source>
        <dbReference type="SAM" id="Coils"/>
    </source>
</evidence>
<name>A0A812J6A9_SYMPI</name>
<proteinExistence type="predicted"/>
<feature type="non-terminal residue" evidence="2">
    <location>
        <position position="1"/>
    </location>
</feature>
<accession>A0A812J6A9</accession>
<keyword evidence="1" id="KW-0175">Coiled coil</keyword>
<dbReference type="AlphaFoldDB" id="A0A812J6A9"/>
<evidence type="ECO:0000313" key="2">
    <source>
        <dbReference type="EMBL" id="CAE7200649.1"/>
    </source>
</evidence>
<dbReference type="EMBL" id="CAJNIZ010001830">
    <property type="protein sequence ID" value="CAE7200649.1"/>
    <property type="molecule type" value="Genomic_DNA"/>
</dbReference>
<gene>
    <name evidence="2" type="primary">GIP</name>
    <name evidence="2" type="ORF">SPIL2461_LOCUS1794</name>
</gene>
<protein>
    <submittedName>
        <fullName evidence="2">GIP protein</fullName>
    </submittedName>
</protein>
<feature type="non-terminal residue" evidence="2">
    <location>
        <position position="100"/>
    </location>
</feature>
<organism evidence="2 3">
    <name type="scientific">Symbiodinium pilosum</name>
    <name type="common">Dinoflagellate</name>
    <dbReference type="NCBI Taxonomy" id="2952"/>
    <lineage>
        <taxon>Eukaryota</taxon>
        <taxon>Sar</taxon>
        <taxon>Alveolata</taxon>
        <taxon>Dinophyceae</taxon>
        <taxon>Suessiales</taxon>
        <taxon>Symbiodiniaceae</taxon>
        <taxon>Symbiodinium</taxon>
    </lineage>
</organism>